<keyword evidence="1" id="KW-0963">Cytoplasm</keyword>
<feature type="compositionally biased region" description="Low complexity" evidence="5">
    <location>
        <begin position="33"/>
        <end position="63"/>
    </location>
</feature>
<feature type="compositionally biased region" description="Low complexity" evidence="5">
    <location>
        <begin position="112"/>
        <end position="134"/>
    </location>
</feature>
<reference evidence="6 7" key="1">
    <citation type="submission" date="2023-07" db="EMBL/GenBank/DDBJ databases">
        <title>Sequencing the genomes of 1000 actinobacteria strains.</title>
        <authorList>
            <person name="Klenk H.-P."/>
        </authorList>
    </citation>
    <scope>NUCLEOTIDE SEQUENCE [LARGE SCALE GENOMIC DNA]</scope>
    <source>
        <strain evidence="6 7">DSM 45805</strain>
    </source>
</reference>
<feature type="region of interest" description="Disordered" evidence="5">
    <location>
        <begin position="1"/>
        <end position="157"/>
    </location>
</feature>
<name>A0ABU0F3H7_9PSEU</name>
<keyword evidence="3" id="KW-0159">Chromosome partition</keyword>
<keyword evidence="7" id="KW-1185">Reference proteome</keyword>
<dbReference type="PANTHER" id="PTHR34298">
    <property type="entry name" value="SEGREGATION AND CONDENSATION PROTEIN B"/>
    <property type="match status" value="1"/>
</dbReference>
<dbReference type="InterPro" id="IPR036388">
    <property type="entry name" value="WH-like_DNA-bd_sf"/>
</dbReference>
<protein>
    <submittedName>
        <fullName evidence="6">Segregation and condensation protein B</fullName>
    </submittedName>
</protein>
<evidence type="ECO:0000256" key="2">
    <source>
        <dbReference type="ARBA" id="ARBA00022618"/>
    </source>
</evidence>
<comment type="caution">
    <text evidence="6">The sequence shown here is derived from an EMBL/GenBank/DDBJ whole genome shotgun (WGS) entry which is preliminary data.</text>
</comment>
<evidence type="ECO:0000256" key="1">
    <source>
        <dbReference type="ARBA" id="ARBA00022490"/>
    </source>
</evidence>
<feature type="compositionally biased region" description="Acidic residues" evidence="5">
    <location>
        <begin position="135"/>
        <end position="150"/>
    </location>
</feature>
<feature type="compositionally biased region" description="Low complexity" evidence="5">
    <location>
        <begin position="86"/>
        <end position="105"/>
    </location>
</feature>
<evidence type="ECO:0000256" key="5">
    <source>
        <dbReference type="SAM" id="MobiDB-lite"/>
    </source>
</evidence>
<keyword evidence="4" id="KW-0131">Cell cycle</keyword>
<dbReference type="Gene3D" id="1.10.10.10">
    <property type="entry name" value="Winged helix-like DNA-binding domain superfamily/Winged helix DNA-binding domain"/>
    <property type="match status" value="2"/>
</dbReference>
<dbReference type="SUPFAM" id="SSF46785">
    <property type="entry name" value="Winged helix' DNA-binding domain"/>
    <property type="match status" value="2"/>
</dbReference>
<dbReference type="PANTHER" id="PTHR34298:SF2">
    <property type="entry name" value="SEGREGATION AND CONDENSATION PROTEIN B"/>
    <property type="match status" value="1"/>
</dbReference>
<gene>
    <name evidence="6" type="ORF">FB470_006135</name>
</gene>
<sequence length="340" mass="34581">MNPEVEPGRPTAEDGGTPEDVVPADQRDEDGPAEAAAAAEGGEPAAAESAAGEPGAASPAEEASTGDEPDEDGPADRAVDAGGGESAAVEPAAESPAEEVVPADQGAEDGPVDAAVAAAGGESAAAEPGAASPAEPEEDASTGDEPDDDGLVAVGDGLPDLTGHSALAAALEALLLVVDSPVTEEALASALGQSEHRVTQTLQVMSAELTERRSGIDLRRVGEGWRFYTRDTYAPFVEKLLLDGQRSKLTRAALETLAVIAYRQPVTRSRVAAVRGVNVDGVIRTLLARGLIEESGADPETGGTLYVTTELFLERLGLSSLTDLPPIAPLLPEVDSIDDI</sequence>
<dbReference type="InterPro" id="IPR036390">
    <property type="entry name" value="WH_DNA-bd_sf"/>
</dbReference>
<evidence type="ECO:0000256" key="4">
    <source>
        <dbReference type="ARBA" id="ARBA00023306"/>
    </source>
</evidence>
<evidence type="ECO:0000256" key="3">
    <source>
        <dbReference type="ARBA" id="ARBA00022829"/>
    </source>
</evidence>
<evidence type="ECO:0000313" key="6">
    <source>
        <dbReference type="EMBL" id="MDQ0382141.1"/>
    </source>
</evidence>
<dbReference type="InterPro" id="IPR005234">
    <property type="entry name" value="ScpB_csome_segregation"/>
</dbReference>
<dbReference type="Proteomes" id="UP001229651">
    <property type="component" value="Unassembled WGS sequence"/>
</dbReference>
<keyword evidence="2" id="KW-0132">Cell division</keyword>
<feature type="compositionally biased region" description="Acidic residues" evidence="5">
    <location>
        <begin position="64"/>
        <end position="73"/>
    </location>
</feature>
<evidence type="ECO:0000313" key="7">
    <source>
        <dbReference type="Proteomes" id="UP001229651"/>
    </source>
</evidence>
<proteinExistence type="predicted"/>
<accession>A0ABU0F3H7</accession>
<dbReference type="EMBL" id="JAUSUT010000001">
    <property type="protein sequence ID" value="MDQ0382141.1"/>
    <property type="molecule type" value="Genomic_DNA"/>
</dbReference>
<dbReference type="Pfam" id="PF04079">
    <property type="entry name" value="SMC_ScpB"/>
    <property type="match status" value="1"/>
</dbReference>
<organism evidence="6 7">
    <name type="scientific">Amycolatopsis thermophila</name>
    <dbReference type="NCBI Taxonomy" id="206084"/>
    <lineage>
        <taxon>Bacteria</taxon>
        <taxon>Bacillati</taxon>
        <taxon>Actinomycetota</taxon>
        <taxon>Actinomycetes</taxon>
        <taxon>Pseudonocardiales</taxon>
        <taxon>Pseudonocardiaceae</taxon>
        <taxon>Amycolatopsis</taxon>
    </lineage>
</organism>
<dbReference type="NCBIfam" id="TIGR00281">
    <property type="entry name" value="SMC-Scp complex subunit ScpB"/>
    <property type="match status" value="1"/>
</dbReference>